<accession>A0A0F9RBB0</accession>
<proteinExistence type="predicted"/>
<protein>
    <submittedName>
        <fullName evidence="1">Uncharacterized protein</fullName>
    </submittedName>
</protein>
<sequence length="187" mass="21298">MGCVSVPKESAILSAKISGQVAESKRSSNRLLDEKIALGRRTVDMYLYHVWLPKYLIKMLKVANFDKLVCKEEGDWDQALVVRDFVEVVSKRMESKRAEEMAVIDEEERLWRSALRDHYSQLERMSRSLTSNLQAVVKGQDLEKQIRKAMMKPIDDILPVSKTVGDAQKFLGIDEAADVKKLIKAGE</sequence>
<name>A0A0F9RBB0_9ZZZZ</name>
<dbReference type="AlphaFoldDB" id="A0A0F9RBB0"/>
<reference evidence="1" key="1">
    <citation type="journal article" date="2015" name="Nature">
        <title>Complex archaea that bridge the gap between prokaryotes and eukaryotes.</title>
        <authorList>
            <person name="Spang A."/>
            <person name="Saw J.H."/>
            <person name="Jorgensen S.L."/>
            <person name="Zaremba-Niedzwiedzka K."/>
            <person name="Martijn J."/>
            <person name="Lind A.E."/>
            <person name="van Eijk R."/>
            <person name="Schleper C."/>
            <person name="Guy L."/>
            <person name="Ettema T.J."/>
        </authorList>
    </citation>
    <scope>NUCLEOTIDE SEQUENCE</scope>
</reference>
<comment type="caution">
    <text evidence="1">The sequence shown here is derived from an EMBL/GenBank/DDBJ whole genome shotgun (WGS) entry which is preliminary data.</text>
</comment>
<dbReference type="EMBL" id="LAZR01003060">
    <property type="protein sequence ID" value="KKN22456.1"/>
    <property type="molecule type" value="Genomic_DNA"/>
</dbReference>
<organism evidence="1">
    <name type="scientific">marine sediment metagenome</name>
    <dbReference type="NCBI Taxonomy" id="412755"/>
    <lineage>
        <taxon>unclassified sequences</taxon>
        <taxon>metagenomes</taxon>
        <taxon>ecological metagenomes</taxon>
    </lineage>
</organism>
<gene>
    <name evidence="1" type="ORF">LCGC14_0915060</name>
</gene>
<evidence type="ECO:0000313" key="1">
    <source>
        <dbReference type="EMBL" id="KKN22456.1"/>
    </source>
</evidence>